<name>A0ABR0YJD0_HUSHU</name>
<proteinExistence type="predicted"/>
<dbReference type="PROSITE" id="PS50237">
    <property type="entry name" value="HECT"/>
    <property type="match status" value="1"/>
</dbReference>
<dbReference type="Gene3D" id="3.90.1750.10">
    <property type="entry name" value="Hect, E3 ligase catalytic domains"/>
    <property type="match status" value="1"/>
</dbReference>
<dbReference type="EMBL" id="JAHFZB010000028">
    <property type="protein sequence ID" value="KAK6472752.1"/>
    <property type="molecule type" value="Genomic_DNA"/>
</dbReference>
<comment type="caution">
    <text evidence="5">The sequence shown here is derived from an EMBL/GenBank/DDBJ whole genome shotgun (WGS) entry which is preliminary data.</text>
</comment>
<dbReference type="InterPro" id="IPR000569">
    <property type="entry name" value="HECT_dom"/>
</dbReference>
<dbReference type="InterPro" id="IPR035983">
    <property type="entry name" value="Hect_E3_ubiquitin_ligase"/>
</dbReference>
<dbReference type="Proteomes" id="UP001369086">
    <property type="component" value="Unassembled WGS sequence"/>
</dbReference>
<evidence type="ECO:0000256" key="3">
    <source>
        <dbReference type="PROSITE-ProRule" id="PRU00104"/>
    </source>
</evidence>
<gene>
    <name evidence="5" type="ORF">HHUSO_G27337</name>
</gene>
<evidence type="ECO:0000313" key="5">
    <source>
        <dbReference type="EMBL" id="KAK6472752.1"/>
    </source>
</evidence>
<comment type="caution">
    <text evidence="3">Lacks conserved residue(s) required for the propagation of feature annotation.</text>
</comment>
<evidence type="ECO:0000259" key="4">
    <source>
        <dbReference type="PROSITE" id="PS50237"/>
    </source>
</evidence>
<organism evidence="5 6">
    <name type="scientific">Huso huso</name>
    <name type="common">Beluga</name>
    <name type="synonym">Acipenser huso</name>
    <dbReference type="NCBI Taxonomy" id="61971"/>
    <lineage>
        <taxon>Eukaryota</taxon>
        <taxon>Metazoa</taxon>
        <taxon>Chordata</taxon>
        <taxon>Craniata</taxon>
        <taxon>Vertebrata</taxon>
        <taxon>Euteleostomi</taxon>
        <taxon>Actinopterygii</taxon>
        <taxon>Chondrostei</taxon>
        <taxon>Acipenseriformes</taxon>
        <taxon>Acipenseridae</taxon>
        <taxon>Huso</taxon>
    </lineage>
</organism>
<sequence>MQGFRRSNYEPQNSIMVKFTDDIGVTEEGIDTGGPKREFLGLLMDHLHKRPIFEGPETQRFLKYDATGEKNDEYFMAGRIIVFHLAGCKTVIKELDDKEKLVEDFLKWYIIKRNAFGIER</sequence>
<dbReference type="SUPFAM" id="SSF56204">
    <property type="entry name" value="Hect, E3 ligase catalytic domain"/>
    <property type="match status" value="1"/>
</dbReference>
<evidence type="ECO:0000256" key="1">
    <source>
        <dbReference type="ARBA" id="ARBA00022679"/>
    </source>
</evidence>
<protein>
    <submittedName>
        <fullName evidence="5">G2/M phase-specific E3 ubiquitin-protein ligase-like</fullName>
    </submittedName>
</protein>
<evidence type="ECO:0000256" key="2">
    <source>
        <dbReference type="ARBA" id="ARBA00022786"/>
    </source>
</evidence>
<evidence type="ECO:0000313" key="6">
    <source>
        <dbReference type="Proteomes" id="UP001369086"/>
    </source>
</evidence>
<keyword evidence="2 3" id="KW-0833">Ubl conjugation pathway</keyword>
<keyword evidence="6" id="KW-1185">Reference proteome</keyword>
<feature type="domain" description="HECT" evidence="4">
    <location>
        <begin position="7"/>
        <end position="47"/>
    </location>
</feature>
<keyword evidence="1" id="KW-0808">Transferase</keyword>
<accession>A0ABR0YJD0</accession>
<reference evidence="5 6" key="1">
    <citation type="submission" date="2021-05" db="EMBL/GenBank/DDBJ databases">
        <authorList>
            <person name="Zahm M."/>
            <person name="Klopp C."/>
            <person name="Cabau C."/>
            <person name="Kuhl H."/>
            <person name="Suciu R."/>
            <person name="Ciorpac M."/>
            <person name="Holostenco D."/>
            <person name="Gessner J."/>
            <person name="Wuertz S."/>
            <person name="Hohne C."/>
            <person name="Stock M."/>
            <person name="Gislard M."/>
            <person name="Lluch J."/>
            <person name="Milhes M."/>
            <person name="Lampietro C."/>
            <person name="Lopez Roques C."/>
            <person name="Donnadieu C."/>
            <person name="Du K."/>
            <person name="Schartl M."/>
            <person name="Guiguen Y."/>
        </authorList>
    </citation>
    <scope>NUCLEOTIDE SEQUENCE [LARGE SCALE GENOMIC DNA]</scope>
    <source>
        <strain evidence="5">Hh-F2</strain>
        <tissue evidence="5">Blood</tissue>
    </source>
</reference>